<dbReference type="EMBL" id="JH794269">
    <property type="protein sequence ID" value="ELQ64628.1"/>
    <property type="molecule type" value="Genomic_DNA"/>
</dbReference>
<dbReference type="InterPro" id="IPR002156">
    <property type="entry name" value="RNaseH_domain"/>
</dbReference>
<feature type="compositionally biased region" description="Basic and acidic residues" evidence="1">
    <location>
        <begin position="151"/>
        <end position="171"/>
    </location>
</feature>
<feature type="compositionally biased region" description="Polar residues" evidence="1">
    <location>
        <begin position="415"/>
        <end position="436"/>
    </location>
</feature>
<dbReference type="Pfam" id="PF00075">
    <property type="entry name" value="RNase_H"/>
    <property type="match status" value="1"/>
</dbReference>
<dbReference type="GO" id="GO:0003676">
    <property type="term" value="F:nucleic acid binding"/>
    <property type="evidence" value="ECO:0007669"/>
    <property type="project" value="InterPro"/>
</dbReference>
<organism>
    <name type="scientific">Pyricularia oryzae (strain P131)</name>
    <name type="common">Rice blast fungus</name>
    <name type="synonym">Magnaporthe oryzae</name>
    <dbReference type="NCBI Taxonomy" id="1143193"/>
    <lineage>
        <taxon>Eukaryota</taxon>
        <taxon>Fungi</taxon>
        <taxon>Dikarya</taxon>
        <taxon>Ascomycota</taxon>
        <taxon>Pezizomycotina</taxon>
        <taxon>Sordariomycetes</taxon>
        <taxon>Sordariomycetidae</taxon>
        <taxon>Magnaporthales</taxon>
        <taxon>Pyriculariaceae</taxon>
        <taxon>Pyricularia</taxon>
    </lineage>
</organism>
<feature type="region of interest" description="Disordered" evidence="1">
    <location>
        <begin position="1"/>
        <end position="33"/>
    </location>
</feature>
<feature type="region of interest" description="Disordered" evidence="1">
    <location>
        <begin position="411"/>
        <end position="457"/>
    </location>
</feature>
<accession>L7J927</accession>
<dbReference type="GO" id="GO:0004523">
    <property type="term" value="F:RNA-DNA hybrid ribonuclease activity"/>
    <property type="evidence" value="ECO:0007669"/>
    <property type="project" value="InterPro"/>
</dbReference>
<dbReference type="AlphaFoldDB" id="L7J927"/>
<dbReference type="CDD" id="cd09276">
    <property type="entry name" value="Rnase_HI_RT_non_LTR"/>
    <property type="match status" value="1"/>
</dbReference>
<proteinExistence type="predicted"/>
<reference evidence="3" key="1">
    <citation type="journal article" date="2012" name="PLoS Genet.">
        <title>Comparative analysis of the genomes of two field isolates of the rice blast fungus Magnaporthe oryzae.</title>
        <authorList>
            <person name="Xue M."/>
            <person name="Yang J."/>
            <person name="Li Z."/>
            <person name="Hu S."/>
            <person name="Yao N."/>
            <person name="Dean R.A."/>
            <person name="Zhao W."/>
            <person name="Shen M."/>
            <person name="Zhang H."/>
            <person name="Li C."/>
            <person name="Liu L."/>
            <person name="Cao L."/>
            <person name="Xu X."/>
            <person name="Xing Y."/>
            <person name="Hsiang T."/>
            <person name="Zhang Z."/>
            <person name="Xu J.R."/>
            <person name="Peng Y.L."/>
        </authorList>
    </citation>
    <scope>NUCLEOTIDE SEQUENCE [LARGE SCALE GENOMIC DNA]</scope>
    <source>
        <strain evidence="3">P131</strain>
    </source>
</reference>
<evidence type="ECO:0000313" key="3">
    <source>
        <dbReference type="EMBL" id="ELQ64628.1"/>
    </source>
</evidence>
<dbReference type="InterPro" id="IPR036397">
    <property type="entry name" value="RNaseH_sf"/>
</dbReference>
<dbReference type="Gene3D" id="3.30.420.10">
    <property type="entry name" value="Ribonuclease H-like superfamily/Ribonuclease H"/>
    <property type="match status" value="1"/>
</dbReference>
<evidence type="ECO:0000259" key="2">
    <source>
        <dbReference type="PROSITE" id="PS50879"/>
    </source>
</evidence>
<dbReference type="SUPFAM" id="SSF53098">
    <property type="entry name" value="Ribonuclease H-like"/>
    <property type="match status" value="1"/>
</dbReference>
<dbReference type="PROSITE" id="PS50879">
    <property type="entry name" value="RNASE_H_1"/>
    <property type="match status" value="1"/>
</dbReference>
<feature type="region of interest" description="Disordered" evidence="1">
    <location>
        <begin position="151"/>
        <end position="183"/>
    </location>
</feature>
<sequence>MVFPPLIPTPLSPPRYTPGSRKDPTGGKSKREAAKDFQSLIKTKHLVGYGFIVYRKGEITAQGSAALGGPCHVFDAETVGALRGLEAADANPGDTIWVCVDSASVIWGLRGSASLSSQWAYIRFHELVEELKDTGVSVRIRWCPGHEGIEGNEKADRLADEGAKGPADTDPRTQGATVSGIRSELRKAAREASARCWQARKTSDAYDRWQLEYNPTKEPNELGLPRRILGHYLAMRTGHGDFRGYHDRFAHQGAKTQCAWCDNSTAPDHLVHCPNSIARRDAPRAAACAENRRCRGSARPGANRHYYYYYYYYYYYRSSRKILETPPLSLRLSFAQLTLIFVSQWGNLIILAAIHKNEHLCHFVSGPELKNLFDKMIQFLEIISHQSSALEVDRRILVGLRHSLFPAEVTRSEPLPTTSPSAANMSLQTSVTQQPMPISPAHTNPVRRQLGPQPLPPNVHRPFSYFQSYQAQDGVVDTQVPQ</sequence>
<feature type="domain" description="RNase H type-1" evidence="2">
    <location>
        <begin position="9"/>
        <end position="164"/>
    </location>
</feature>
<evidence type="ECO:0000256" key="1">
    <source>
        <dbReference type="SAM" id="MobiDB-lite"/>
    </source>
</evidence>
<gene>
    <name evidence="3" type="ORF">OOW_P131scaffold00595g3</name>
</gene>
<feature type="compositionally biased region" description="Basic and acidic residues" evidence="1">
    <location>
        <begin position="20"/>
        <end position="33"/>
    </location>
</feature>
<protein>
    <recommendedName>
        <fullName evidence="2">RNase H type-1 domain-containing protein</fullName>
    </recommendedName>
</protein>
<name>L7J927_PYRO1</name>
<feature type="compositionally biased region" description="Pro residues" evidence="1">
    <location>
        <begin position="1"/>
        <end position="16"/>
    </location>
</feature>
<dbReference type="InterPro" id="IPR012337">
    <property type="entry name" value="RNaseH-like_sf"/>
</dbReference>